<keyword evidence="2" id="KW-1185">Reference proteome</keyword>
<dbReference type="SUPFAM" id="SSF53098">
    <property type="entry name" value="Ribonuclease H-like"/>
    <property type="match status" value="1"/>
</dbReference>
<gene>
    <name evidence="1" type="ORF">ABVT43_08190</name>
</gene>
<dbReference type="InterPro" id="IPR012337">
    <property type="entry name" value="RNaseH-like_sf"/>
</dbReference>
<name>A0ABV2BT75_9GAMM</name>
<proteinExistence type="predicted"/>
<dbReference type="Proteomes" id="UP001548189">
    <property type="component" value="Unassembled WGS sequence"/>
</dbReference>
<evidence type="ECO:0000313" key="2">
    <source>
        <dbReference type="Proteomes" id="UP001548189"/>
    </source>
</evidence>
<reference evidence="1 2" key="1">
    <citation type="submission" date="2024-06" db="EMBL/GenBank/DDBJ databases">
        <authorList>
            <person name="Li F."/>
        </authorList>
    </citation>
    <scope>NUCLEOTIDE SEQUENCE [LARGE SCALE GENOMIC DNA]</scope>
    <source>
        <strain evidence="1 2">GXAS 311</strain>
    </source>
</reference>
<dbReference type="EMBL" id="JBEVCJ010000007">
    <property type="protein sequence ID" value="MET1255101.1"/>
    <property type="molecule type" value="Genomic_DNA"/>
</dbReference>
<protein>
    <submittedName>
        <fullName evidence="1">Uncharacterized protein</fullName>
    </submittedName>
</protein>
<evidence type="ECO:0000313" key="1">
    <source>
        <dbReference type="EMBL" id="MET1255101.1"/>
    </source>
</evidence>
<accession>A0ABV2BT75</accession>
<comment type="caution">
    <text evidence="1">The sequence shown here is derived from an EMBL/GenBank/DDBJ whole genome shotgun (WGS) entry which is preliminary data.</text>
</comment>
<sequence length="372" mass="43613">MNKPNLTKNTEKRLLSLIDTTELVALKNEGTVSADYYTQLADLYRAYKAYHKEIAILQRFARLDSHAVEDLVAIYERIDKVNRLIKQNLNRRKNTYPAGSGKPELALVKNDEQDEHIHIGTLQTVKPRIDPRKIPFFQQSRKVLTVNVAYTGRTEQDEIIQVGLVLVEFSSRAKNGKIIDSYWGLRNVAQELPFELVNQYRLRMRSKALKPFDSARIKALFQQADFVVSHNQADIERTLLCLMIPEIAKATWYSTQKDIPWVAFGFESNQLSQIAKYYKEKIPQTCIDRAIILARILQHTVPHTTQTYVERLYNMAPMKPFEWTRSLIKQKKKWRRKKNVKIHLMIYCSVILLFIVGIAYYFRPNIQQWMNY</sequence>
<organism evidence="1 2">
    <name type="scientific">Aliikangiella maris</name>
    <dbReference type="NCBI Taxonomy" id="3162458"/>
    <lineage>
        <taxon>Bacteria</taxon>
        <taxon>Pseudomonadati</taxon>
        <taxon>Pseudomonadota</taxon>
        <taxon>Gammaproteobacteria</taxon>
        <taxon>Oceanospirillales</taxon>
        <taxon>Pleioneaceae</taxon>
        <taxon>Aliikangiella</taxon>
    </lineage>
</organism>